<dbReference type="SUPFAM" id="SSF55874">
    <property type="entry name" value="ATPase domain of HSP90 chaperone/DNA topoisomerase II/histidine kinase"/>
    <property type="match status" value="1"/>
</dbReference>
<dbReference type="GO" id="GO:0006935">
    <property type="term" value="P:chemotaxis"/>
    <property type="evidence" value="ECO:0007669"/>
    <property type="project" value="InterPro"/>
</dbReference>
<evidence type="ECO:0000256" key="4">
    <source>
        <dbReference type="ARBA" id="ARBA00022553"/>
    </source>
</evidence>
<feature type="region of interest" description="Disordered" evidence="10">
    <location>
        <begin position="1311"/>
        <end position="1340"/>
    </location>
</feature>
<dbReference type="Gene3D" id="3.30.565.10">
    <property type="entry name" value="Histidine kinase-like ATPase, C-terminal domain"/>
    <property type="match status" value="1"/>
</dbReference>
<feature type="compositionally biased region" description="Basic and acidic residues" evidence="10">
    <location>
        <begin position="1321"/>
        <end position="1332"/>
    </location>
</feature>
<evidence type="ECO:0000256" key="2">
    <source>
        <dbReference type="ARBA" id="ARBA00012438"/>
    </source>
</evidence>
<dbReference type="SMART" id="SM00073">
    <property type="entry name" value="HPT"/>
    <property type="match status" value="1"/>
</dbReference>
<dbReference type="EMBL" id="FMSV02000498">
    <property type="protein sequence ID" value="SEH06543.1"/>
    <property type="molecule type" value="Genomic_DNA"/>
</dbReference>
<dbReference type="GO" id="GO:0005737">
    <property type="term" value="C:cytoplasm"/>
    <property type="evidence" value="ECO:0007669"/>
    <property type="project" value="InterPro"/>
</dbReference>
<dbReference type="SUPFAM" id="SSF47226">
    <property type="entry name" value="Histidine-containing phosphotransfer domain, HPT domain"/>
    <property type="match status" value="1"/>
</dbReference>
<dbReference type="Pfam" id="PF01627">
    <property type="entry name" value="Hpt"/>
    <property type="match status" value="1"/>
</dbReference>
<proteinExistence type="predicted"/>
<keyword evidence="7" id="KW-0902">Two-component regulatory system</keyword>
<keyword evidence="13" id="KW-1185">Reference proteome</keyword>
<evidence type="ECO:0000256" key="6">
    <source>
        <dbReference type="ARBA" id="ARBA00022777"/>
    </source>
</evidence>
<comment type="catalytic activity">
    <reaction evidence="1">
        <text>ATP + protein L-histidine = ADP + protein N-phospho-L-histidine.</text>
        <dbReference type="EC" id="2.7.13.3"/>
    </reaction>
</comment>
<dbReference type="EC" id="2.7.13.3" evidence="2"/>
<dbReference type="InterPro" id="IPR008207">
    <property type="entry name" value="Sig_transdc_His_kin_Hpt_dom"/>
</dbReference>
<dbReference type="RefSeq" id="WP_103920306.1">
    <property type="nucleotide sequence ID" value="NZ_FMSV02000498.1"/>
</dbReference>
<feature type="region of interest" description="Disordered" evidence="10">
    <location>
        <begin position="1578"/>
        <end position="1607"/>
    </location>
</feature>
<gene>
    <name evidence="12" type="primary">cheA_3</name>
    <name evidence="12" type="ORF">MBHS_02406</name>
</gene>
<feature type="domain" description="HPt" evidence="11">
    <location>
        <begin position="1338"/>
        <end position="1441"/>
    </location>
</feature>
<evidence type="ECO:0000313" key="12">
    <source>
        <dbReference type="EMBL" id="SEH06543.1"/>
    </source>
</evidence>
<sequence length="1825" mass="199432">MFDAEMVGTLRKNIVENTYILQNILAVAEQEDSTQPAFSEAISQAVAYVQSIAATAAQMELSGLQMICTLTSQHILQLTVQQPADKQRACLELERCPQLIIAYLKQPEAPETQQALIQYLQNSCWLNPLSQEKASYLSNLLAEDAGVTPETFMASPTTSTITAHEESGSEPVAEPVTELDDLITEDLPELETEISSDFDEIMELTDADIELEQAEMALPELAGMETEDLAFAEPVTELDDLITDDLSELETEAASDFDEIPLSELSESVAEQQPLDEIMELTDADIELEQAEMGLSGLLDEDMAPENNTLMPVSVEKTLDLPVSIDIEETEAEITEATESVLSGDIASISWDDLAREIAEDDEQIFKQEIQEDNKQVLRQEIQTENEETPVLLDDNKDEADFSALIEEADLHLDTFDEKLEDEFAFASETTQDSLLDAHAAILSGASEEEDAILLELDDKLDTTPDLDERVLTDNEADLADLDAALDVELDELDLGEADSLADLEELEEAEAMQAEPVTELDAALDVELTEETLPELDDLGLDEADSLADLEELEETETLQAEPVAEQDAALDVELTEETLPELDDLGLDELDEAESLPEFDELDLGEEESLADLGELDLAEDEALPDLETTDETNVETVAEIAEASDIDIFAALSDVLVSTADILSTSLSTLVQAESGSDSQLSALEQYTEALQLFWSAAEAAEHAGLNSICAFINENVMAFSMLEADERQSTQNLLEAWPAVVLDYLLDPDEQKEHLISHLKSPAWSIPLTEEQVNDLNSNLAAPLQTTATPQSNGQLQAVIASLADISAPLSSALADILSAEDESETLLEAVSNYAETMQPFMDAVDAAELSGLQEICTILSNNVLALGMLPLEERQAAEDIFNNWPNVLQAYLDAPEANTAAVLENLQNEHWPTPLPMEQSLELYDQLLQVETGADNAPALDTLTDDLGDELPEFDEFLPAEEAVATGNIPESVVNSITAALTDAAIPLSNALENIVSMDNSNDVFFEALETYTTHLQDILDAAEQAGLVGLQEVCSFINDNLLALSAEDQAVRSAAQTQLETWPGLVLDYLTAPQENAAALAAHLQASQWPNPLTAEQVADLSGQLLQGASTESLPELDDDLGLGEELPEIEEELPALDELDELDETPDTEAEDVEGAAPEGEISLGNTEMLAMLQGEIEDSKEDLNENLQKFCQTDSSDPEFANIAENYTDLVQRLADAADMMGLPGLQQVCELIIDNAKQLAEKDQAARASSQSVLAQWPDLVIAYLQAPTDNVINLLNHLRESEWPAPLPDEQAHQLLNNLSQSSGMEEEEPEPSRETQAKPEDVNISPPADVNQDLLDAFLEEAPINAAEFTAALQRIVKNPVPEDVKLGQRVAHTLKGSANIIGIKGIASVAHHLEDILEYLAENAVPPPKPLTDTMIEAADTLEIMIDALLGKEEPPENAVTVLQEVLDWANRIDQGQLDVSEEELAKRKAELEKAASAAPAAAKPAAAGAGAAAPAGEAEQTLRVPTRTIDNLLRLVGEMSISIGQIQERLGQAMQNTKNLNSQEMQVQQKSYDLETLVDVQDISGRQRHRQIGDDADKEVDTEEEQASDDGDFDSLEFEQYNELHSLTHSFIETIADSRELGSTILDDLSSLDGMFIQQERLQKELQQVVMTTRMVPIKNITARLERIIRQTCRATDKQAEFSIIGGDILMDGDVLTKLTDPLMHILRNSVDHGMETPDERIAAGKQEGGSVVLNCFRQGNSIVVRCEDDGKGLNFEKIRGLAVERELIKETQELSPKELGRLIFIPGFTTKGGVTQNFRTRCRHGCRAYQY</sequence>
<reference evidence="12 13" key="1">
    <citation type="submission" date="2016-10" db="EMBL/GenBank/DDBJ databases">
        <authorList>
            <person name="de Groot N.N."/>
        </authorList>
    </citation>
    <scope>NUCLEOTIDE SEQUENCE [LARGE SCALE GENOMIC DNA]</scope>
    <source>
        <strain evidence="12">MBHS1</strain>
    </source>
</reference>
<dbReference type="PANTHER" id="PTHR43395:SF8">
    <property type="entry name" value="HISTIDINE KINASE"/>
    <property type="match status" value="1"/>
</dbReference>
<dbReference type="CDD" id="cd00088">
    <property type="entry name" value="HPT"/>
    <property type="match status" value="1"/>
</dbReference>
<evidence type="ECO:0000256" key="7">
    <source>
        <dbReference type="ARBA" id="ARBA00023012"/>
    </source>
</evidence>
<name>A0A1H6FAA0_9GAMM</name>
<dbReference type="PANTHER" id="PTHR43395">
    <property type="entry name" value="SENSOR HISTIDINE KINASE CHEA"/>
    <property type="match status" value="1"/>
</dbReference>
<dbReference type="SMART" id="SM01231">
    <property type="entry name" value="H-kinase_dim"/>
    <property type="match status" value="1"/>
</dbReference>
<accession>A0A1H6FAA0</accession>
<dbReference type="InterPro" id="IPR004105">
    <property type="entry name" value="CheA-like_dim"/>
</dbReference>
<dbReference type="FunFam" id="3.30.565.10:FF:000016">
    <property type="entry name" value="Chemotaxis protein CheA, putative"/>
    <property type="match status" value="1"/>
</dbReference>
<dbReference type="Proteomes" id="UP000236724">
    <property type="component" value="Unassembled WGS sequence"/>
</dbReference>
<feature type="modified residue" description="Phosphohistidine" evidence="9">
    <location>
        <position position="1384"/>
    </location>
</feature>
<evidence type="ECO:0000256" key="3">
    <source>
        <dbReference type="ARBA" id="ARBA00021495"/>
    </source>
</evidence>
<dbReference type="PROSITE" id="PS50894">
    <property type="entry name" value="HPT"/>
    <property type="match status" value="1"/>
</dbReference>
<evidence type="ECO:0000259" key="11">
    <source>
        <dbReference type="PROSITE" id="PS50894"/>
    </source>
</evidence>
<evidence type="ECO:0000256" key="8">
    <source>
        <dbReference type="ARBA" id="ARBA00035100"/>
    </source>
</evidence>
<evidence type="ECO:0000256" key="5">
    <source>
        <dbReference type="ARBA" id="ARBA00022679"/>
    </source>
</evidence>
<dbReference type="InterPro" id="IPR051315">
    <property type="entry name" value="Bact_Chemotaxis_CheA"/>
</dbReference>
<dbReference type="Gene3D" id="1.20.120.160">
    <property type="entry name" value="HPT domain"/>
    <property type="match status" value="1"/>
</dbReference>
<dbReference type="OrthoDB" id="9803176at2"/>
<evidence type="ECO:0000256" key="10">
    <source>
        <dbReference type="SAM" id="MobiDB-lite"/>
    </source>
</evidence>
<evidence type="ECO:0000256" key="1">
    <source>
        <dbReference type="ARBA" id="ARBA00000085"/>
    </source>
</evidence>
<dbReference type="InterPro" id="IPR036890">
    <property type="entry name" value="HATPase_C_sf"/>
</dbReference>
<organism evidence="12 13">
    <name type="scientific">Candidatus Venteria ishoeyi</name>
    <dbReference type="NCBI Taxonomy" id="1899563"/>
    <lineage>
        <taxon>Bacteria</taxon>
        <taxon>Pseudomonadati</taxon>
        <taxon>Pseudomonadota</taxon>
        <taxon>Gammaproteobacteria</taxon>
        <taxon>Thiotrichales</taxon>
        <taxon>Thiotrichaceae</taxon>
        <taxon>Venteria</taxon>
    </lineage>
</organism>
<keyword evidence="5 12" id="KW-0808">Transferase</keyword>
<dbReference type="GO" id="GO:0000155">
    <property type="term" value="F:phosphorelay sensor kinase activity"/>
    <property type="evidence" value="ECO:0007669"/>
    <property type="project" value="InterPro"/>
</dbReference>
<protein>
    <recommendedName>
        <fullName evidence="3">Chemotaxis protein CheA</fullName>
        <ecNumber evidence="2">2.7.13.3</ecNumber>
    </recommendedName>
</protein>
<keyword evidence="4 9" id="KW-0597">Phosphoprotein</keyword>
<feature type="compositionally biased region" description="Acidic residues" evidence="10">
    <location>
        <begin position="1587"/>
        <end position="1607"/>
    </location>
</feature>
<evidence type="ECO:0000256" key="9">
    <source>
        <dbReference type="PROSITE-ProRule" id="PRU00110"/>
    </source>
</evidence>
<evidence type="ECO:0000313" key="13">
    <source>
        <dbReference type="Proteomes" id="UP000236724"/>
    </source>
</evidence>
<comment type="function">
    <text evidence="8">Involved in the transmission of sensory signals from the chemoreceptors to the flagellar motors. CheA is autophosphorylated; it can transfer its phosphate group to either CheB or CheY.</text>
</comment>
<dbReference type="InterPro" id="IPR036641">
    <property type="entry name" value="HPT_dom_sf"/>
</dbReference>
<keyword evidence="6" id="KW-0418">Kinase</keyword>